<sequence>MLQVPYHFLSQNDLH</sequence>
<reference evidence="1" key="1">
    <citation type="submission" date="2014-11" db="EMBL/GenBank/DDBJ databases">
        <authorList>
            <person name="Amaro Gonzalez C."/>
        </authorList>
    </citation>
    <scope>NUCLEOTIDE SEQUENCE</scope>
</reference>
<organism evidence="1">
    <name type="scientific">Anguilla anguilla</name>
    <name type="common">European freshwater eel</name>
    <name type="synonym">Muraena anguilla</name>
    <dbReference type="NCBI Taxonomy" id="7936"/>
    <lineage>
        <taxon>Eukaryota</taxon>
        <taxon>Metazoa</taxon>
        <taxon>Chordata</taxon>
        <taxon>Craniata</taxon>
        <taxon>Vertebrata</taxon>
        <taxon>Euteleostomi</taxon>
        <taxon>Actinopterygii</taxon>
        <taxon>Neopterygii</taxon>
        <taxon>Teleostei</taxon>
        <taxon>Anguilliformes</taxon>
        <taxon>Anguillidae</taxon>
        <taxon>Anguilla</taxon>
    </lineage>
</organism>
<evidence type="ECO:0000313" key="1">
    <source>
        <dbReference type="EMBL" id="JAH66004.1"/>
    </source>
</evidence>
<dbReference type="EMBL" id="GBXM01042573">
    <property type="protein sequence ID" value="JAH66004.1"/>
    <property type="molecule type" value="Transcribed_RNA"/>
</dbReference>
<protein>
    <submittedName>
        <fullName evidence="1">Uncharacterized protein</fullName>
    </submittedName>
</protein>
<accession>A0A0E9UJG3</accession>
<proteinExistence type="predicted"/>
<name>A0A0E9UJG3_ANGAN</name>
<reference evidence="1" key="2">
    <citation type="journal article" date="2015" name="Fish Shellfish Immunol.">
        <title>Early steps in the European eel (Anguilla anguilla)-Vibrio vulnificus interaction in the gills: Role of the RtxA13 toxin.</title>
        <authorList>
            <person name="Callol A."/>
            <person name="Pajuelo D."/>
            <person name="Ebbesson L."/>
            <person name="Teles M."/>
            <person name="MacKenzie S."/>
            <person name="Amaro C."/>
        </authorList>
    </citation>
    <scope>NUCLEOTIDE SEQUENCE</scope>
</reference>